<dbReference type="AlphaFoldDB" id="A0AAD5FXZ6"/>
<feature type="domain" description="Glycoside-hydrolase family GH114 TIM-barrel" evidence="3">
    <location>
        <begin position="17"/>
        <end position="257"/>
    </location>
</feature>
<accession>A0AAD5FXZ6</accession>
<dbReference type="Proteomes" id="UP001204833">
    <property type="component" value="Unassembled WGS sequence"/>
</dbReference>
<sequence length="264" mass="30324">MGNRTQYFNCGSRSDPWDYILDNPPTKINKHTKVYDIDLFDSSTQLINNLHSQSKVVICYFSAGTYEDWRPDAANFSQADLGNNLHDWKGERWINITSPRVLEIMKSRISLANSKGCDAVDPDNIDAYDNKSGLNLTQSDSIAYIKKLSDIAKKYDLAIGLKNGGGIVEAVLPYVDFAVQEQCGQYKECKKYQPFIHAKKLVFHVEYPPKVKSKLKTRFESKRSKFHWPSKTYKKYCSFKNTKGFSSILKSLNLNEWVYQCPNK</sequence>
<dbReference type="Pfam" id="PF03537">
    <property type="entry name" value="Glyco_hydro_114"/>
    <property type="match status" value="1"/>
</dbReference>
<dbReference type="RefSeq" id="XP_051607982.1">
    <property type="nucleotide sequence ID" value="XM_051752909.1"/>
</dbReference>
<protein>
    <recommendedName>
        <fullName evidence="2">alpha-galactosidase</fullName>
        <ecNumber evidence="2">3.2.1.22</ecNumber>
    </recommendedName>
</protein>
<evidence type="ECO:0000313" key="5">
    <source>
        <dbReference type="Proteomes" id="UP001204833"/>
    </source>
</evidence>
<dbReference type="PANTHER" id="PTHR35273">
    <property type="entry name" value="ALPHA-1,4 POLYGALACTOSAMINIDASE, PUTATIVE (AFU_ORTHOLOGUE AFUA_3G07890)-RELATED"/>
    <property type="match status" value="1"/>
</dbReference>
<organism evidence="4 5">
    <name type="scientific">Candida theae</name>
    <dbReference type="NCBI Taxonomy" id="1198502"/>
    <lineage>
        <taxon>Eukaryota</taxon>
        <taxon>Fungi</taxon>
        <taxon>Dikarya</taxon>
        <taxon>Ascomycota</taxon>
        <taxon>Saccharomycotina</taxon>
        <taxon>Pichiomycetes</taxon>
        <taxon>Debaryomycetaceae</taxon>
        <taxon>Candida/Lodderomyces clade</taxon>
        <taxon>Candida</taxon>
    </lineage>
</organism>
<comment type="caution">
    <text evidence="4">The sequence shown here is derived from an EMBL/GenBank/DDBJ whole genome shotgun (WGS) entry which is preliminary data.</text>
</comment>
<dbReference type="SUPFAM" id="SSF51445">
    <property type="entry name" value="(Trans)glycosidases"/>
    <property type="match status" value="1"/>
</dbReference>
<evidence type="ECO:0000313" key="4">
    <source>
        <dbReference type="EMBL" id="KAI5956000.1"/>
    </source>
</evidence>
<keyword evidence="5" id="KW-1185">Reference proteome</keyword>
<name>A0AAD5FXZ6_9ASCO</name>
<dbReference type="InterPro" id="IPR004352">
    <property type="entry name" value="GH114_TIM-barrel"/>
</dbReference>
<dbReference type="GO" id="GO:0004557">
    <property type="term" value="F:alpha-galactosidase activity"/>
    <property type="evidence" value="ECO:0007669"/>
    <property type="project" value="UniProtKB-EC"/>
</dbReference>
<dbReference type="InterPro" id="IPR017853">
    <property type="entry name" value="GH"/>
</dbReference>
<evidence type="ECO:0000256" key="1">
    <source>
        <dbReference type="ARBA" id="ARBA00001255"/>
    </source>
</evidence>
<dbReference type="GeneID" id="76151544"/>
<dbReference type="Gene3D" id="3.20.20.70">
    <property type="entry name" value="Aldolase class I"/>
    <property type="match status" value="1"/>
</dbReference>
<comment type="catalytic activity">
    <reaction evidence="1">
        <text>Hydrolysis of terminal, non-reducing alpha-D-galactose residues in alpha-D-galactosides, including galactose oligosaccharides, galactomannans and galactolipids.</text>
        <dbReference type="EC" id="3.2.1.22"/>
    </reaction>
</comment>
<evidence type="ECO:0000259" key="3">
    <source>
        <dbReference type="Pfam" id="PF03537"/>
    </source>
</evidence>
<evidence type="ECO:0000256" key="2">
    <source>
        <dbReference type="ARBA" id="ARBA00012755"/>
    </source>
</evidence>
<dbReference type="EMBL" id="JAIHNG010000129">
    <property type="protein sequence ID" value="KAI5956000.1"/>
    <property type="molecule type" value="Genomic_DNA"/>
</dbReference>
<dbReference type="EC" id="3.2.1.22" evidence="2"/>
<gene>
    <name evidence="4" type="ORF">KGF57_003486</name>
</gene>
<reference evidence="4 5" key="1">
    <citation type="journal article" date="2022" name="DNA Res.">
        <title>Genome analysis of five recently described species of the CUG-Ser clade uncovers Candida theae as a new hybrid lineage with pathogenic potential in the Candida parapsilosis species complex.</title>
        <authorList>
            <person name="Mixao V."/>
            <person name="Del Olmo V."/>
            <person name="Hegedusova E."/>
            <person name="Saus E."/>
            <person name="Pryszcz L."/>
            <person name="Cillingova A."/>
            <person name="Nosek J."/>
            <person name="Gabaldon T."/>
        </authorList>
    </citation>
    <scope>NUCLEOTIDE SEQUENCE [LARGE SCALE GENOMIC DNA]</scope>
    <source>
        <strain evidence="4 5">CBS 12239</strain>
    </source>
</reference>
<dbReference type="InterPro" id="IPR013785">
    <property type="entry name" value="Aldolase_TIM"/>
</dbReference>
<dbReference type="PANTHER" id="PTHR35273:SF2">
    <property type="entry name" value="ALPHA-GALACTOSIDASE"/>
    <property type="match status" value="1"/>
</dbReference>
<proteinExistence type="predicted"/>